<protein>
    <submittedName>
        <fullName evidence="1">Uncharacterized protein</fullName>
    </submittedName>
</protein>
<dbReference type="EMBL" id="JAWJZY010000003">
    <property type="protein sequence ID" value="MEE8658880.1"/>
    <property type="molecule type" value="Genomic_DNA"/>
</dbReference>
<sequence length="64" mass="7665">MTFQIFYPEIAHQRAALARSWHALNDAPPRERRRLLNWLARRELKRRYDALAHAISECEAYDAK</sequence>
<evidence type="ECO:0000313" key="1">
    <source>
        <dbReference type="EMBL" id="MEE8658880.1"/>
    </source>
</evidence>
<dbReference type="Proteomes" id="UP001312908">
    <property type="component" value="Unassembled WGS sequence"/>
</dbReference>
<name>A0ABU7U1Y2_9PROT</name>
<gene>
    <name evidence="1" type="ORF">DOFOFD_07630</name>
</gene>
<comment type="caution">
    <text evidence="1">The sequence shown here is derived from an EMBL/GenBank/DDBJ whole genome shotgun (WGS) entry which is preliminary data.</text>
</comment>
<organism evidence="1 2">
    <name type="scientific">Sorlinia euscelidii</name>
    <dbReference type="NCBI Taxonomy" id="3081148"/>
    <lineage>
        <taxon>Bacteria</taxon>
        <taxon>Pseudomonadati</taxon>
        <taxon>Pseudomonadota</taxon>
        <taxon>Alphaproteobacteria</taxon>
        <taxon>Acetobacterales</taxon>
        <taxon>Acetobacteraceae</taxon>
        <taxon>Sorlinia</taxon>
    </lineage>
</organism>
<accession>A0ABU7U1Y2</accession>
<dbReference type="RefSeq" id="WP_394819781.1">
    <property type="nucleotide sequence ID" value="NZ_JAWJZY010000003.1"/>
</dbReference>
<proteinExistence type="predicted"/>
<keyword evidence="2" id="KW-1185">Reference proteome</keyword>
<evidence type="ECO:0000313" key="2">
    <source>
        <dbReference type="Proteomes" id="UP001312908"/>
    </source>
</evidence>
<reference evidence="1 2" key="1">
    <citation type="submission" date="2023-10" db="EMBL/GenBank/DDBJ databases">
        <title>Sorlinia euscelidii gen. nov., sp. nov., an acetic acid bacteria isolated from the gut of Euscelidius variegatus emitter.</title>
        <authorList>
            <person name="Michoud G."/>
            <person name="Marasco R."/>
            <person name="Seferji K."/>
            <person name="Gonella E."/>
            <person name="Garuglieri E."/>
            <person name="Alma A."/>
            <person name="Mapelli F."/>
            <person name="Borin S."/>
            <person name="Daffonchio D."/>
            <person name="Crotti E."/>
        </authorList>
    </citation>
    <scope>NUCLEOTIDE SEQUENCE [LARGE SCALE GENOMIC DNA]</scope>
    <source>
        <strain evidence="1 2">EV16P</strain>
    </source>
</reference>